<comment type="caution">
    <text evidence="2">The sequence shown here is derived from an EMBL/GenBank/DDBJ whole genome shotgun (WGS) entry which is preliminary data.</text>
</comment>
<feature type="compositionally biased region" description="Acidic residues" evidence="1">
    <location>
        <begin position="780"/>
        <end position="792"/>
    </location>
</feature>
<dbReference type="EMBL" id="JARKIE010000009">
    <property type="protein sequence ID" value="KAJ7705055.1"/>
    <property type="molecule type" value="Genomic_DNA"/>
</dbReference>
<gene>
    <name evidence="2" type="ORF">B0H17DRAFT_1193530</name>
</gene>
<accession>A0AAD7M7X2</accession>
<evidence type="ECO:0008006" key="4">
    <source>
        <dbReference type="Google" id="ProtNLM"/>
    </source>
</evidence>
<evidence type="ECO:0000256" key="1">
    <source>
        <dbReference type="SAM" id="MobiDB-lite"/>
    </source>
</evidence>
<dbReference type="Proteomes" id="UP001221757">
    <property type="component" value="Unassembled WGS sequence"/>
</dbReference>
<sequence>MPPQKSKNPKPVTGPSRELTSRIERLHDLLKHLPDSLPDNPSDSSYRFSLDPERLELGGYFGVAGHALEISFRTFELRDQPLMFQQRGSSLDDLPKMLKIAVKKMTNGERETFRASWIERLIKAAVDSGAKIPAAAAKRKAAVLASDSAGSDLPLPPAKKSKGPVMTVIDNSDLESADSPSPPVATSLTALPTPPSVSNNPPKKATTQTKLAAFGWKPATAAEVQKQWSKVVEANTESRKEKAVDDERRQAEKKQQERELATLRKRRQRERQRAAASDDESESGPNSVNTVLMTSAAAAAHVPTIGDVADLSRPETKGWRMVRNGTKGGVVQNVPSKRVFWFHPFLWALIEAAIRRRDWSARMPVCIVQPYENGSFQTSAASQTLQKISKRRSLVGTERVGILALYPEIVAKIIETLQGVQASGCIVNAPIARVLMLAIIKEARPDLLTKFKCSEKFVWAFLESKPDWTMRKATRAAKHIPDDAGDLCERAFFRLAYTIEHEKIPAKLIINYDQTGVYIRPSQSSTFAPRGSKQGDVNGKDEKRAYTLGIATTADGMMLPLEQVWSGKTAASLPTKNADGYDEATRHGFHFAFAKSTKHTSHFSTLKTMKEWIQLIVKPYINLVIEADPDLEDDQKAIIYIDIYPVHTSEAFCLFVFSGFPNIIIIYVSGNWITPEKVIFSTSYPVLRNASVRACVDLYDWMVTLDGRNLIKQSWKLCVVPGKPQYKLEYETLTSRATHKSLCAYLKTDRILADEIKARLGSCDLEDLPDNVPEAGGIAENEEDEPDGDDTDVSLADVIRDALGDGLATPARSDLEVDKAGQSEDGGGLAAANEEDNIWAYNDQGRKWTEVGAPVEQNDSDMDEDT</sequence>
<proteinExistence type="predicted"/>
<protein>
    <recommendedName>
        <fullName evidence="4">DDE-1 domain-containing protein</fullName>
    </recommendedName>
</protein>
<feature type="region of interest" description="Disordered" evidence="1">
    <location>
        <begin position="172"/>
        <end position="207"/>
    </location>
</feature>
<reference evidence="2" key="1">
    <citation type="submission" date="2023-03" db="EMBL/GenBank/DDBJ databases">
        <title>Massive genome expansion in bonnet fungi (Mycena s.s.) driven by repeated elements and novel gene families across ecological guilds.</title>
        <authorList>
            <consortium name="Lawrence Berkeley National Laboratory"/>
            <person name="Harder C.B."/>
            <person name="Miyauchi S."/>
            <person name="Viragh M."/>
            <person name="Kuo A."/>
            <person name="Thoen E."/>
            <person name="Andreopoulos B."/>
            <person name="Lu D."/>
            <person name="Skrede I."/>
            <person name="Drula E."/>
            <person name="Henrissat B."/>
            <person name="Morin E."/>
            <person name="Kohler A."/>
            <person name="Barry K."/>
            <person name="LaButti K."/>
            <person name="Morin E."/>
            <person name="Salamov A."/>
            <person name="Lipzen A."/>
            <person name="Mereny Z."/>
            <person name="Hegedus B."/>
            <person name="Baldrian P."/>
            <person name="Stursova M."/>
            <person name="Weitz H."/>
            <person name="Taylor A."/>
            <person name="Grigoriev I.V."/>
            <person name="Nagy L.G."/>
            <person name="Martin F."/>
            <person name="Kauserud H."/>
        </authorList>
    </citation>
    <scope>NUCLEOTIDE SEQUENCE</scope>
    <source>
        <strain evidence="2">CBHHK067</strain>
    </source>
</reference>
<dbReference type="AlphaFoldDB" id="A0AAD7M7X2"/>
<feature type="compositionally biased region" description="Polar residues" evidence="1">
    <location>
        <begin position="184"/>
        <end position="207"/>
    </location>
</feature>
<feature type="compositionally biased region" description="Basic and acidic residues" evidence="1">
    <location>
        <begin position="236"/>
        <end position="262"/>
    </location>
</feature>
<feature type="region of interest" description="Disordered" evidence="1">
    <location>
        <begin position="233"/>
        <end position="288"/>
    </location>
</feature>
<feature type="region of interest" description="Disordered" evidence="1">
    <location>
        <begin position="767"/>
        <end position="792"/>
    </location>
</feature>
<keyword evidence="3" id="KW-1185">Reference proteome</keyword>
<evidence type="ECO:0000313" key="2">
    <source>
        <dbReference type="EMBL" id="KAJ7705055.1"/>
    </source>
</evidence>
<feature type="region of interest" description="Disordered" evidence="1">
    <location>
        <begin position="146"/>
        <end position="165"/>
    </location>
</feature>
<name>A0AAD7M7X2_MYCRO</name>
<organism evidence="2 3">
    <name type="scientific">Mycena rosella</name>
    <name type="common">Pink bonnet</name>
    <name type="synonym">Agaricus rosellus</name>
    <dbReference type="NCBI Taxonomy" id="1033263"/>
    <lineage>
        <taxon>Eukaryota</taxon>
        <taxon>Fungi</taxon>
        <taxon>Dikarya</taxon>
        <taxon>Basidiomycota</taxon>
        <taxon>Agaricomycotina</taxon>
        <taxon>Agaricomycetes</taxon>
        <taxon>Agaricomycetidae</taxon>
        <taxon>Agaricales</taxon>
        <taxon>Marasmiineae</taxon>
        <taxon>Mycenaceae</taxon>
        <taxon>Mycena</taxon>
    </lineage>
</organism>
<feature type="region of interest" description="Disordered" evidence="1">
    <location>
        <begin position="807"/>
        <end position="866"/>
    </location>
</feature>
<feature type="compositionally biased region" description="Basic and acidic residues" evidence="1">
    <location>
        <begin position="813"/>
        <end position="822"/>
    </location>
</feature>
<evidence type="ECO:0000313" key="3">
    <source>
        <dbReference type="Proteomes" id="UP001221757"/>
    </source>
</evidence>